<feature type="compositionally biased region" description="Low complexity" evidence="1">
    <location>
        <begin position="189"/>
        <end position="200"/>
    </location>
</feature>
<comment type="caution">
    <text evidence="3">The sequence shown here is derived from an EMBL/GenBank/DDBJ whole genome shotgun (WGS) entry which is preliminary data.</text>
</comment>
<reference evidence="4" key="1">
    <citation type="journal article" date="2019" name="bioRxiv">
        <title>Genomics, evolutionary history and diagnostics of the Alternaria alternata species group including apple and Asian pear pathotypes.</title>
        <authorList>
            <person name="Armitage A.D."/>
            <person name="Cockerton H.M."/>
            <person name="Sreenivasaprasad S."/>
            <person name="Woodhall J.W."/>
            <person name="Lane C.R."/>
            <person name="Harrison R.J."/>
            <person name="Clarkson J.P."/>
        </authorList>
    </citation>
    <scope>NUCLEOTIDE SEQUENCE [LARGE SCALE GENOMIC DNA]</scope>
    <source>
        <strain evidence="4">FERA 1082</strain>
    </source>
</reference>
<feature type="region of interest" description="Disordered" evidence="1">
    <location>
        <begin position="128"/>
        <end position="200"/>
    </location>
</feature>
<feature type="chain" id="PRO_5020735659" evidence="2">
    <location>
        <begin position="18"/>
        <end position="494"/>
    </location>
</feature>
<feature type="compositionally biased region" description="Polar residues" evidence="1">
    <location>
        <begin position="167"/>
        <end position="183"/>
    </location>
</feature>
<evidence type="ECO:0000313" key="4">
    <source>
        <dbReference type="Proteomes" id="UP000292402"/>
    </source>
</evidence>
<feature type="signal peptide" evidence="2">
    <location>
        <begin position="1"/>
        <end position="17"/>
    </location>
</feature>
<evidence type="ECO:0000256" key="2">
    <source>
        <dbReference type="SAM" id="SignalP"/>
    </source>
</evidence>
<keyword evidence="2" id="KW-0732">Signal</keyword>
<protein>
    <submittedName>
        <fullName evidence="3">Uncharacterized protein</fullName>
    </submittedName>
</protein>
<evidence type="ECO:0000313" key="3">
    <source>
        <dbReference type="EMBL" id="RYN39366.1"/>
    </source>
</evidence>
<proteinExistence type="predicted"/>
<sequence length="494" mass="54315">MTSSWVMAAWKTATVLTLPYLPQIVSECAAIIPLVCHLASYKQDYELVGQLALTQRLPVDIFPRLGVLYGLSKLLQRSTEYIDRASTKGAESWTVWDVRWGSIFPCANGGASSMIIQHVVGTQITTMPDTLSESPLEDAASTISPSGSDSSVPQADRAVRTDEKASATLSNQRGKVPSTTPPRQHTAKSSSSGQGNRSGGYRRMQTLHVLQFDRANPRVSWLGRVDAVLDSFLGQCLSNLCLLCATAALFAFGLYGSAVVIACGCIARFACKLATIERPSGYLQNNEADKDTFMLVGLHQNTSDWYLFAGDRGIVDSLLNKPMVVVLPSRWNETLAWILRCSHAAQLIAMIFVAGQKGWDGIALVIIMALNVLSRWRWTDGLIVKRWMDAEGIDVHARSFNFTGRTMMLGAVQEFSQSDCESWMDGIVSPHRRRDAWLARLRALAKEQSPGRDEALNNTSDWSTHDWRSILLSSGLAHEAAKVLKKEFAKEASA</sequence>
<organism evidence="3 4">
    <name type="scientific">Alternaria tenuissima</name>
    <dbReference type="NCBI Taxonomy" id="119927"/>
    <lineage>
        <taxon>Eukaryota</taxon>
        <taxon>Fungi</taxon>
        <taxon>Dikarya</taxon>
        <taxon>Ascomycota</taxon>
        <taxon>Pezizomycotina</taxon>
        <taxon>Dothideomycetes</taxon>
        <taxon>Pleosporomycetidae</taxon>
        <taxon>Pleosporales</taxon>
        <taxon>Pleosporineae</taxon>
        <taxon>Pleosporaceae</taxon>
        <taxon>Alternaria</taxon>
        <taxon>Alternaria sect. Alternaria</taxon>
        <taxon>Alternaria alternata complex</taxon>
    </lineage>
</organism>
<dbReference type="AlphaFoldDB" id="A0A4Q4M1N1"/>
<gene>
    <name evidence="3" type="ORF">AA0114_g11355</name>
</gene>
<name>A0A4Q4M1N1_9PLEO</name>
<accession>A0A4Q4M1N1</accession>
<feature type="compositionally biased region" description="Polar residues" evidence="1">
    <location>
        <begin position="141"/>
        <end position="153"/>
    </location>
</feature>
<evidence type="ECO:0000256" key="1">
    <source>
        <dbReference type="SAM" id="MobiDB-lite"/>
    </source>
</evidence>
<dbReference type="EMBL" id="PDXA01000058">
    <property type="protein sequence ID" value="RYN39366.1"/>
    <property type="molecule type" value="Genomic_DNA"/>
</dbReference>
<dbReference type="Proteomes" id="UP000292402">
    <property type="component" value="Unassembled WGS sequence"/>
</dbReference>